<feature type="compositionally biased region" description="Acidic residues" evidence="1">
    <location>
        <begin position="140"/>
        <end position="162"/>
    </location>
</feature>
<protein>
    <submittedName>
        <fullName evidence="2">Uncharacterized protein</fullName>
    </submittedName>
</protein>
<dbReference type="Proteomes" id="UP001305779">
    <property type="component" value="Unassembled WGS sequence"/>
</dbReference>
<feature type="compositionally biased region" description="Acidic residues" evidence="1">
    <location>
        <begin position="172"/>
        <end position="195"/>
    </location>
</feature>
<sequence length="327" mass="36815">MGKNRRSSDDDSDFEDVSPSKRQRGPPKTTPPLYKAEVIETADSASVRVSSSTADLDEGVLIRMKKCLTRANHPETQQADEQARLDRLKDLHVSVEDEDEAVLVNKTAVTPERLQTPEPQVSSALQDIRDMYPSSPESSASDEYEYEEWNGFSDDDGDDEPNESGIDYCAADFDDDDEDDEEYYMPDNDVDDEIDLLAAAMKRSSSPEPKTPPPFRSNDRGVAADATSDTRRDSVEPQAETTDDDPKWKSHMQLIQFRETTEKIAEDYLTDQGIKLHKGRKRSGVKDWAAFKKGQKDSKKIDVRRKNIMAHSKDEQEQAGSLLMALD</sequence>
<keyword evidence="3" id="KW-1185">Reference proteome</keyword>
<feature type="region of interest" description="Disordered" evidence="1">
    <location>
        <begin position="1"/>
        <end position="33"/>
    </location>
</feature>
<accession>A0ABR0E8M9</accession>
<gene>
    <name evidence="2" type="ORF">PRZ48_010437</name>
</gene>
<organism evidence="2 3">
    <name type="scientific">Zasmidium cellare</name>
    <name type="common">Wine cellar mold</name>
    <name type="synonym">Racodium cellare</name>
    <dbReference type="NCBI Taxonomy" id="395010"/>
    <lineage>
        <taxon>Eukaryota</taxon>
        <taxon>Fungi</taxon>
        <taxon>Dikarya</taxon>
        <taxon>Ascomycota</taxon>
        <taxon>Pezizomycotina</taxon>
        <taxon>Dothideomycetes</taxon>
        <taxon>Dothideomycetidae</taxon>
        <taxon>Mycosphaerellales</taxon>
        <taxon>Mycosphaerellaceae</taxon>
        <taxon>Zasmidium</taxon>
    </lineage>
</organism>
<evidence type="ECO:0000313" key="3">
    <source>
        <dbReference type="Proteomes" id="UP001305779"/>
    </source>
</evidence>
<reference evidence="2 3" key="1">
    <citation type="journal article" date="2023" name="G3 (Bethesda)">
        <title>A chromosome-level genome assembly of Zasmidium syzygii isolated from banana leaves.</title>
        <authorList>
            <person name="van Westerhoven A.C."/>
            <person name="Mehrabi R."/>
            <person name="Talebi R."/>
            <person name="Steentjes M.B.F."/>
            <person name="Corcolon B."/>
            <person name="Chong P.A."/>
            <person name="Kema G.H.J."/>
            <person name="Seidl M.F."/>
        </authorList>
    </citation>
    <scope>NUCLEOTIDE SEQUENCE [LARGE SCALE GENOMIC DNA]</scope>
    <source>
        <strain evidence="2 3">P124</strain>
    </source>
</reference>
<feature type="region of interest" description="Disordered" evidence="1">
    <location>
        <begin position="107"/>
        <end position="250"/>
    </location>
</feature>
<dbReference type="EMBL" id="JAXOVC010000008">
    <property type="protein sequence ID" value="KAK4497784.1"/>
    <property type="molecule type" value="Genomic_DNA"/>
</dbReference>
<proteinExistence type="predicted"/>
<evidence type="ECO:0000313" key="2">
    <source>
        <dbReference type="EMBL" id="KAK4497784.1"/>
    </source>
</evidence>
<comment type="caution">
    <text evidence="2">The sequence shown here is derived from an EMBL/GenBank/DDBJ whole genome shotgun (WGS) entry which is preliminary data.</text>
</comment>
<name>A0ABR0E8M9_ZASCE</name>
<evidence type="ECO:0000256" key="1">
    <source>
        <dbReference type="SAM" id="MobiDB-lite"/>
    </source>
</evidence>